<reference evidence="1" key="2">
    <citation type="journal article" date="2008" name="Genome Biol.">
        <title>Improved genome assembly and evidence-based global gene model set for the chordate Ciona intestinalis: new insight into intron and operon populations.</title>
        <authorList>
            <person name="Satou Y."/>
            <person name="Mineta K."/>
            <person name="Ogasawara M."/>
            <person name="Sasakura Y."/>
            <person name="Shoguchi E."/>
            <person name="Ueno K."/>
            <person name="Yamada L."/>
            <person name="Matsumoto J."/>
            <person name="Wasserscheid J."/>
            <person name="Dewar K."/>
            <person name="Wiley G.B."/>
            <person name="Macmil S.L."/>
            <person name="Roe B.A."/>
            <person name="Zeller R.W."/>
            <person name="Hastings K.E."/>
            <person name="Lemaire P."/>
            <person name="Lindquist E."/>
            <person name="Endo T."/>
            <person name="Hotta K."/>
            <person name="Inaba K."/>
        </authorList>
    </citation>
    <scope>NUCLEOTIDE SEQUENCE [LARGE SCALE GENOMIC DNA]</scope>
    <source>
        <strain evidence="1">wild type</strain>
    </source>
</reference>
<dbReference type="EMBL" id="EAAA01001414">
    <property type="status" value="NOT_ANNOTATED_CDS"/>
    <property type="molecule type" value="Genomic_DNA"/>
</dbReference>
<sequence length="228" mass="25197">MNIRVSDLHHLPGELQKAATSVFWRGDSQDISTALLTPIPSVFLHTVVRKGGISTALCYAILHSYPEASVSNFRQLTDSQLIFTVENEGQLIDDIKGGVGNRKLNSTLQDLPSLLEDSFFNIFQEVHLSFHLERQSSCAGGSSIKSKETIEQVDTSVSDVPPNTNKTTSINIQEMMDLIAQDDGASLFEEGKYGEALFYLETYLKTVSGLERSLVQLKLALCLRASKR</sequence>
<keyword evidence="2" id="KW-1185">Reference proteome</keyword>
<accession>H2XPZ9</accession>
<dbReference type="OMA" id="TRGMANC"/>
<name>H2XPZ9_CIOIN</name>
<proteinExistence type="predicted"/>
<dbReference type="InParanoid" id="H2XPZ9"/>
<organism evidence="1 2">
    <name type="scientific">Ciona intestinalis</name>
    <name type="common">Transparent sea squirt</name>
    <name type="synonym">Ascidia intestinalis</name>
    <dbReference type="NCBI Taxonomy" id="7719"/>
    <lineage>
        <taxon>Eukaryota</taxon>
        <taxon>Metazoa</taxon>
        <taxon>Chordata</taxon>
        <taxon>Tunicata</taxon>
        <taxon>Ascidiacea</taxon>
        <taxon>Phlebobranchia</taxon>
        <taxon>Cionidae</taxon>
        <taxon>Ciona</taxon>
    </lineage>
</organism>
<protein>
    <submittedName>
        <fullName evidence="1">Uncharacterized protein</fullName>
    </submittedName>
</protein>
<dbReference type="Ensembl" id="ENSCINT00000032335.1">
    <property type="protein sequence ID" value="ENSCINP00000031733.1"/>
    <property type="gene ID" value="ENSCING00000018439.1"/>
</dbReference>
<dbReference type="HOGENOM" id="CLU_066566_0_0_1"/>
<dbReference type="Proteomes" id="UP000008144">
    <property type="component" value="Chromosome 2"/>
</dbReference>
<dbReference type="GeneTree" id="ENSGT00390000017598"/>
<evidence type="ECO:0000313" key="2">
    <source>
        <dbReference type="Proteomes" id="UP000008144"/>
    </source>
</evidence>
<reference evidence="1" key="4">
    <citation type="submission" date="2025-09" db="UniProtKB">
        <authorList>
            <consortium name="Ensembl"/>
        </authorList>
    </citation>
    <scope>IDENTIFICATION</scope>
</reference>
<reference evidence="1" key="3">
    <citation type="submission" date="2025-08" db="UniProtKB">
        <authorList>
            <consortium name="Ensembl"/>
        </authorList>
    </citation>
    <scope>IDENTIFICATION</scope>
</reference>
<evidence type="ECO:0000313" key="1">
    <source>
        <dbReference type="Ensembl" id="ENSCINP00000031733.1"/>
    </source>
</evidence>
<reference evidence="2" key="1">
    <citation type="journal article" date="2002" name="Science">
        <title>The draft genome of Ciona intestinalis: insights into chordate and vertebrate origins.</title>
        <authorList>
            <person name="Dehal P."/>
            <person name="Satou Y."/>
            <person name="Campbell R.K."/>
            <person name="Chapman J."/>
            <person name="Degnan B."/>
            <person name="De Tomaso A."/>
            <person name="Davidson B."/>
            <person name="Di Gregorio A."/>
            <person name="Gelpke M."/>
            <person name="Goodstein D.M."/>
            <person name="Harafuji N."/>
            <person name="Hastings K.E."/>
            <person name="Ho I."/>
            <person name="Hotta K."/>
            <person name="Huang W."/>
            <person name="Kawashima T."/>
            <person name="Lemaire P."/>
            <person name="Martinez D."/>
            <person name="Meinertzhagen I.A."/>
            <person name="Necula S."/>
            <person name="Nonaka M."/>
            <person name="Putnam N."/>
            <person name="Rash S."/>
            <person name="Saiga H."/>
            <person name="Satake M."/>
            <person name="Terry A."/>
            <person name="Yamada L."/>
            <person name="Wang H.G."/>
            <person name="Awazu S."/>
            <person name="Azumi K."/>
            <person name="Boore J."/>
            <person name="Branno M."/>
            <person name="Chin-Bow S."/>
            <person name="DeSantis R."/>
            <person name="Doyle S."/>
            <person name="Francino P."/>
            <person name="Keys D.N."/>
            <person name="Haga S."/>
            <person name="Hayashi H."/>
            <person name="Hino K."/>
            <person name="Imai K.S."/>
            <person name="Inaba K."/>
            <person name="Kano S."/>
            <person name="Kobayashi K."/>
            <person name="Kobayashi M."/>
            <person name="Lee B.I."/>
            <person name="Makabe K.W."/>
            <person name="Manohar C."/>
            <person name="Matassi G."/>
            <person name="Medina M."/>
            <person name="Mochizuki Y."/>
            <person name="Mount S."/>
            <person name="Morishita T."/>
            <person name="Miura S."/>
            <person name="Nakayama A."/>
            <person name="Nishizaka S."/>
            <person name="Nomoto H."/>
            <person name="Ohta F."/>
            <person name="Oishi K."/>
            <person name="Rigoutsos I."/>
            <person name="Sano M."/>
            <person name="Sasaki A."/>
            <person name="Sasakura Y."/>
            <person name="Shoguchi E."/>
            <person name="Shin-i T."/>
            <person name="Spagnuolo A."/>
            <person name="Stainier D."/>
            <person name="Suzuki M.M."/>
            <person name="Tassy O."/>
            <person name="Takatori N."/>
            <person name="Tokuoka M."/>
            <person name="Yagi K."/>
            <person name="Yoshizaki F."/>
            <person name="Wada S."/>
            <person name="Zhang C."/>
            <person name="Hyatt P.D."/>
            <person name="Larimer F."/>
            <person name="Detter C."/>
            <person name="Doggett N."/>
            <person name="Glavina T."/>
            <person name="Hawkins T."/>
            <person name="Richardson P."/>
            <person name="Lucas S."/>
            <person name="Kohara Y."/>
            <person name="Levine M."/>
            <person name="Satoh N."/>
            <person name="Rokhsar D.S."/>
        </authorList>
    </citation>
    <scope>NUCLEOTIDE SEQUENCE [LARGE SCALE GENOMIC DNA]</scope>
</reference>
<dbReference type="AlphaFoldDB" id="H2XPZ9"/>